<feature type="signal peptide" evidence="1">
    <location>
        <begin position="1"/>
        <end position="22"/>
    </location>
</feature>
<sequence>MKKLVVTLLGVAIAVTAGFAGAGEVSAAPLPQINTNGDTVGTFGDHSFCRGAVAFRIAAADKKPGVVRITAISRGFLGEGPTWKQNPKCTFRIRSAYTSGRGLDLEKWTRVSFGPRPGEKKTWDVVTGSGPATIGLTTYAINTPVRVLQTPKGSTFFMLVP</sequence>
<evidence type="ECO:0000313" key="3">
    <source>
        <dbReference type="Proteomes" id="UP000183180"/>
    </source>
</evidence>
<dbReference type="RefSeq" id="WP_074851918.1">
    <property type="nucleotide sequence ID" value="NZ_FNLM01000034.1"/>
</dbReference>
<dbReference type="Proteomes" id="UP000183180">
    <property type="component" value="Unassembled WGS sequence"/>
</dbReference>
<proteinExistence type="predicted"/>
<evidence type="ECO:0000256" key="1">
    <source>
        <dbReference type="SAM" id="SignalP"/>
    </source>
</evidence>
<evidence type="ECO:0000313" key="2">
    <source>
        <dbReference type="EMBL" id="SDU67837.1"/>
    </source>
</evidence>
<dbReference type="STRING" id="158898.SAMN04488548_1343231"/>
<organism evidence="2 3">
    <name type="scientific">Gordonia westfalica</name>
    <dbReference type="NCBI Taxonomy" id="158898"/>
    <lineage>
        <taxon>Bacteria</taxon>
        <taxon>Bacillati</taxon>
        <taxon>Actinomycetota</taxon>
        <taxon>Actinomycetes</taxon>
        <taxon>Mycobacteriales</taxon>
        <taxon>Gordoniaceae</taxon>
        <taxon>Gordonia</taxon>
    </lineage>
</organism>
<dbReference type="AlphaFoldDB" id="A0A1H2KGK7"/>
<gene>
    <name evidence="2" type="ORF">SAMN04488548_1343231</name>
</gene>
<evidence type="ECO:0008006" key="4">
    <source>
        <dbReference type="Google" id="ProtNLM"/>
    </source>
</evidence>
<reference evidence="2 3" key="1">
    <citation type="submission" date="2016-10" db="EMBL/GenBank/DDBJ databases">
        <authorList>
            <person name="de Groot N.N."/>
        </authorList>
    </citation>
    <scope>NUCLEOTIDE SEQUENCE [LARGE SCALE GENOMIC DNA]</scope>
    <source>
        <strain evidence="2 3">DSM 44215</strain>
    </source>
</reference>
<keyword evidence="1" id="KW-0732">Signal</keyword>
<dbReference type="OrthoDB" id="4378933at2"/>
<dbReference type="EMBL" id="FNLM01000034">
    <property type="protein sequence ID" value="SDU67837.1"/>
    <property type="molecule type" value="Genomic_DNA"/>
</dbReference>
<feature type="chain" id="PRO_5038554251" description="Enoyl-CoA hydratase" evidence="1">
    <location>
        <begin position="23"/>
        <end position="161"/>
    </location>
</feature>
<accession>A0A1H2KGK7</accession>
<name>A0A1H2KGK7_9ACTN</name>
<protein>
    <recommendedName>
        <fullName evidence="4">Enoyl-CoA hydratase</fullName>
    </recommendedName>
</protein>